<dbReference type="PANTHER" id="PTHR21292:SF7">
    <property type="entry name" value="EXOCYST COMPLEX COMPONENT 3-LIKE 2"/>
    <property type="match status" value="1"/>
</dbReference>
<feature type="region of interest" description="Disordered" evidence="2">
    <location>
        <begin position="36"/>
        <end position="160"/>
    </location>
</feature>
<dbReference type="Proteomes" id="UP000250572">
    <property type="component" value="Unassembled WGS sequence"/>
</dbReference>
<dbReference type="Gene3D" id="1.10.357.70">
    <property type="entry name" value="Exocyst complex component Sec6, C-terminal domain"/>
    <property type="match status" value="1"/>
</dbReference>
<dbReference type="AlphaFoldDB" id="A0A315W1Q1"/>
<dbReference type="InterPro" id="IPR042532">
    <property type="entry name" value="EXOC3/Sec6_C"/>
</dbReference>
<comment type="caution">
    <text evidence="3">The sequence shown here is derived from an EMBL/GenBank/DDBJ whole genome shotgun (WGS) entry which is preliminary data.</text>
</comment>
<keyword evidence="4" id="KW-1185">Reference proteome</keyword>
<gene>
    <name evidence="3" type="ORF">CCH79_00007789</name>
</gene>
<comment type="similarity">
    <text evidence="1">Belongs to the SEC6 family.</text>
</comment>
<sequence length="828" mass="95493">MDKSSENQEEDRVSLQSNGKMQANGVVKEALGVLQTFRLSIRRPAEKSPRSPKRKGSKVTSRAESESPSSLPPASPSLSSGSPAASPLKTSGGFFQKTDEDLTDMTQHKRKPLARSKTDPNMSKVTDSLLKKGSSIRRSLRFSSKKENDKAAKQEHPAAEALPEMREEKEMKMEELEELEEMYTLPEIPHTPLSVMQINKLIEMEVLEEAHLNLLAMRLEFQKEQEQTGDDFPMEMAKKEKDLTLLYTDLRKKICTIVCDSNSFPARNKALLVHVTRIIQEEEKRAEEPGGLPDSWREAWKEAVSQGVQVKVDGVHLERKEQNLSWLAVHLGLLGKTIVEDLENVKRELRWSYPPSFKVFSTYLKSYHRIVGQHLRKLEPQVTELKDLYALLDWILNKYKSEKILGSFSLQPDMAEESAEMQLQEGFLKQLLEKYCCKVKPEMILFLPAETRVLTVLACCFSLSVCVCVCVCVLQEDMSAVLDRVIELEHETVWKDKTEPQREDNLLLSPFPMDIWTAVQGRVDHSRKLDPDLEKKVIASCLEELKRFPRKFETQFKSHCSSLQPQPLWTDYHITYINSFQALQEHMAGYQDSCPHQLEGFKREVKGLVVRLMEVLEEQFKEDVKPFLRRMMTRKWLTNDDDFKQLDGRIQRLSRHCDSMRPPHEFASRLHYHVVKEYVGQLMKNNYSCKNRKHEKAAAKINEQWNKLSNLFDDMKSNHEWLHHVGHDLSTIIGQSNKADIKSHLQPLVEHYPDFSRKHLVAVLYFRGLHKGRERHLILQKLAALRKEVGSTSTDRGRVLFGDMQVTASTDCLPVLPVSCLRFLRTHS</sequence>
<evidence type="ECO:0000256" key="2">
    <source>
        <dbReference type="SAM" id="MobiDB-lite"/>
    </source>
</evidence>
<dbReference type="STRING" id="33528.ENSGAFP00000017667"/>
<dbReference type="Pfam" id="PF06046">
    <property type="entry name" value="Sec6"/>
    <property type="match status" value="2"/>
</dbReference>
<protein>
    <recommendedName>
        <fullName evidence="5">Exocyst complex component Sec6</fullName>
    </recommendedName>
</protein>
<feature type="compositionally biased region" description="Basic and acidic residues" evidence="2">
    <location>
        <begin position="1"/>
        <end position="13"/>
    </location>
</feature>
<dbReference type="EMBL" id="NHOQ01000541">
    <property type="protein sequence ID" value="PWA29516.1"/>
    <property type="molecule type" value="Genomic_DNA"/>
</dbReference>
<name>A0A315W1Q1_GAMAF</name>
<dbReference type="InterPro" id="IPR010326">
    <property type="entry name" value="EXOC3/Sec6"/>
</dbReference>
<feature type="compositionally biased region" description="Low complexity" evidence="2">
    <location>
        <begin position="76"/>
        <end position="88"/>
    </location>
</feature>
<organism evidence="3 4">
    <name type="scientific">Gambusia affinis</name>
    <name type="common">Western mosquitofish</name>
    <name type="synonym">Heterandria affinis</name>
    <dbReference type="NCBI Taxonomy" id="33528"/>
    <lineage>
        <taxon>Eukaryota</taxon>
        <taxon>Metazoa</taxon>
        <taxon>Chordata</taxon>
        <taxon>Craniata</taxon>
        <taxon>Vertebrata</taxon>
        <taxon>Euteleostomi</taxon>
        <taxon>Actinopterygii</taxon>
        <taxon>Neopterygii</taxon>
        <taxon>Teleostei</taxon>
        <taxon>Neoteleostei</taxon>
        <taxon>Acanthomorphata</taxon>
        <taxon>Ovalentaria</taxon>
        <taxon>Atherinomorphae</taxon>
        <taxon>Cyprinodontiformes</taxon>
        <taxon>Poeciliidae</taxon>
        <taxon>Poeciliinae</taxon>
        <taxon>Gambusia</taxon>
    </lineage>
</organism>
<feature type="compositionally biased region" description="Basic and acidic residues" evidence="2">
    <location>
        <begin position="144"/>
        <end position="160"/>
    </location>
</feature>
<evidence type="ECO:0008006" key="5">
    <source>
        <dbReference type="Google" id="ProtNLM"/>
    </source>
</evidence>
<dbReference type="GO" id="GO:0000149">
    <property type="term" value="F:SNARE binding"/>
    <property type="evidence" value="ECO:0007669"/>
    <property type="project" value="TreeGrafter"/>
</dbReference>
<proteinExistence type="inferred from homology"/>
<dbReference type="GO" id="GO:0006887">
    <property type="term" value="P:exocytosis"/>
    <property type="evidence" value="ECO:0007669"/>
    <property type="project" value="InterPro"/>
</dbReference>
<evidence type="ECO:0000256" key="1">
    <source>
        <dbReference type="ARBA" id="ARBA00009447"/>
    </source>
</evidence>
<dbReference type="GO" id="GO:0051601">
    <property type="term" value="P:exocyst localization"/>
    <property type="evidence" value="ECO:0007669"/>
    <property type="project" value="TreeGrafter"/>
</dbReference>
<evidence type="ECO:0000313" key="4">
    <source>
        <dbReference type="Proteomes" id="UP000250572"/>
    </source>
</evidence>
<dbReference type="GO" id="GO:0000145">
    <property type="term" value="C:exocyst"/>
    <property type="evidence" value="ECO:0007669"/>
    <property type="project" value="InterPro"/>
</dbReference>
<evidence type="ECO:0000313" key="3">
    <source>
        <dbReference type="EMBL" id="PWA29516.1"/>
    </source>
</evidence>
<accession>A0A315W1Q1</accession>
<dbReference type="PANTHER" id="PTHR21292">
    <property type="entry name" value="EXOCYST COMPLEX COMPONENT SEC6-RELATED"/>
    <property type="match status" value="1"/>
</dbReference>
<reference evidence="3 4" key="1">
    <citation type="journal article" date="2018" name="G3 (Bethesda)">
        <title>A High-Quality Reference Genome for the Invasive Mosquitofish Gambusia affinis Using a Chicago Library.</title>
        <authorList>
            <person name="Hoffberg S.L."/>
            <person name="Troendle N.J."/>
            <person name="Glenn T.C."/>
            <person name="Mahmud O."/>
            <person name="Louha S."/>
            <person name="Chalopin D."/>
            <person name="Bennetzen J.L."/>
            <person name="Mauricio R."/>
        </authorList>
    </citation>
    <scope>NUCLEOTIDE SEQUENCE [LARGE SCALE GENOMIC DNA]</scope>
    <source>
        <strain evidence="3">NE01/NJP1002.9</strain>
        <tissue evidence="3">Muscle</tissue>
    </source>
</reference>
<feature type="region of interest" description="Disordered" evidence="2">
    <location>
        <begin position="1"/>
        <end position="24"/>
    </location>
</feature>